<keyword evidence="2" id="KW-1185">Reference proteome</keyword>
<name>A0AA39R2G7_9LECA</name>
<accession>A0AA39R2G7</accession>
<dbReference type="InterPro" id="IPR052184">
    <property type="entry name" value="SDR_enzymes"/>
</dbReference>
<dbReference type="Pfam" id="PF00106">
    <property type="entry name" value="adh_short"/>
    <property type="match status" value="1"/>
</dbReference>
<dbReference type="SUPFAM" id="SSF51735">
    <property type="entry name" value="NAD(P)-binding Rossmann-fold domains"/>
    <property type="match status" value="1"/>
</dbReference>
<dbReference type="AlphaFoldDB" id="A0AA39R2G7"/>
<dbReference type="PRINTS" id="PR00081">
    <property type="entry name" value="GDHRDH"/>
</dbReference>
<dbReference type="EMBL" id="JAFEKC020000007">
    <property type="protein sequence ID" value="KAK0513610.1"/>
    <property type="molecule type" value="Genomic_DNA"/>
</dbReference>
<dbReference type="PANTHER" id="PTHR45458:SF1">
    <property type="entry name" value="SHORT CHAIN DEHYDROGENASE"/>
    <property type="match status" value="1"/>
</dbReference>
<dbReference type="InterPro" id="IPR002347">
    <property type="entry name" value="SDR_fam"/>
</dbReference>
<organism evidence="1 2">
    <name type="scientific">Cladonia borealis</name>
    <dbReference type="NCBI Taxonomy" id="184061"/>
    <lineage>
        <taxon>Eukaryota</taxon>
        <taxon>Fungi</taxon>
        <taxon>Dikarya</taxon>
        <taxon>Ascomycota</taxon>
        <taxon>Pezizomycotina</taxon>
        <taxon>Lecanoromycetes</taxon>
        <taxon>OSLEUM clade</taxon>
        <taxon>Lecanoromycetidae</taxon>
        <taxon>Lecanorales</taxon>
        <taxon>Lecanorineae</taxon>
        <taxon>Cladoniaceae</taxon>
        <taxon>Cladonia</taxon>
    </lineage>
</organism>
<evidence type="ECO:0000313" key="2">
    <source>
        <dbReference type="Proteomes" id="UP001166286"/>
    </source>
</evidence>
<evidence type="ECO:0008006" key="3">
    <source>
        <dbReference type="Google" id="ProtNLM"/>
    </source>
</evidence>
<dbReference type="Gene3D" id="3.40.50.720">
    <property type="entry name" value="NAD(P)-binding Rossmann-like Domain"/>
    <property type="match status" value="1"/>
</dbReference>
<sequence>MPNILVVGAASGIGEEFVRAFIKKPGYHIIAVDKNFPQSSISPHAMVETYLEAIDSKVEGVLYLHAIDITNEIDIVTLSNLCSEPLDVIIHSAGVRGLEPNFHITQSSDVAKAETKNVTTAQTMRSTFEVNTVGSFLLLQATVPKLRLGGPAKVIIMGSRMGSIGHNTTGGGYAYRASKAALNAIVKSFAIDVPEAIFTIVHPGRVESGLVSVKEDGAISAGESVSDMMKFIDGMGKEHSGRFFDRFGVVVPW</sequence>
<dbReference type="InterPro" id="IPR036291">
    <property type="entry name" value="NAD(P)-bd_dom_sf"/>
</dbReference>
<dbReference type="Proteomes" id="UP001166286">
    <property type="component" value="Unassembled WGS sequence"/>
</dbReference>
<gene>
    <name evidence="1" type="ORF">JMJ35_003974</name>
</gene>
<reference evidence="1" key="1">
    <citation type="submission" date="2023-03" db="EMBL/GenBank/DDBJ databases">
        <title>Complete genome of Cladonia borealis.</title>
        <authorList>
            <person name="Park H."/>
        </authorList>
    </citation>
    <scope>NUCLEOTIDE SEQUENCE</scope>
    <source>
        <strain evidence="1">ANT050790</strain>
    </source>
</reference>
<proteinExistence type="predicted"/>
<protein>
    <recommendedName>
        <fullName evidence="3">NAD(P)-binding protein</fullName>
    </recommendedName>
</protein>
<evidence type="ECO:0000313" key="1">
    <source>
        <dbReference type="EMBL" id="KAK0513610.1"/>
    </source>
</evidence>
<dbReference type="GO" id="GO:0016616">
    <property type="term" value="F:oxidoreductase activity, acting on the CH-OH group of donors, NAD or NADP as acceptor"/>
    <property type="evidence" value="ECO:0007669"/>
    <property type="project" value="TreeGrafter"/>
</dbReference>
<comment type="caution">
    <text evidence="1">The sequence shown here is derived from an EMBL/GenBank/DDBJ whole genome shotgun (WGS) entry which is preliminary data.</text>
</comment>
<dbReference type="PANTHER" id="PTHR45458">
    <property type="entry name" value="SHORT-CHAIN DEHYDROGENASE/REDUCTASE SDR"/>
    <property type="match status" value="1"/>
</dbReference>